<accession>A0A9P4KIE1</accession>
<organism evidence="1 2">
    <name type="scientific">Lojkania enalia</name>
    <dbReference type="NCBI Taxonomy" id="147567"/>
    <lineage>
        <taxon>Eukaryota</taxon>
        <taxon>Fungi</taxon>
        <taxon>Dikarya</taxon>
        <taxon>Ascomycota</taxon>
        <taxon>Pezizomycotina</taxon>
        <taxon>Dothideomycetes</taxon>
        <taxon>Pleosporomycetidae</taxon>
        <taxon>Pleosporales</taxon>
        <taxon>Pleosporales incertae sedis</taxon>
        <taxon>Lojkania</taxon>
    </lineage>
</organism>
<keyword evidence="2" id="KW-1185">Reference proteome</keyword>
<dbReference type="Proteomes" id="UP000800093">
    <property type="component" value="Unassembled WGS sequence"/>
</dbReference>
<dbReference type="InterPro" id="IPR015943">
    <property type="entry name" value="WD40/YVTN_repeat-like_dom_sf"/>
</dbReference>
<protein>
    <submittedName>
        <fullName evidence="1">Uncharacterized protein</fullName>
    </submittedName>
</protein>
<comment type="caution">
    <text evidence="1">The sequence shown here is derived from an EMBL/GenBank/DDBJ whole genome shotgun (WGS) entry which is preliminary data.</text>
</comment>
<dbReference type="EMBL" id="ML986595">
    <property type="protein sequence ID" value="KAF2266914.1"/>
    <property type="molecule type" value="Genomic_DNA"/>
</dbReference>
<reference evidence="2" key="1">
    <citation type="journal article" date="2020" name="Stud. Mycol.">
        <title>101 Dothideomycetes genomes: A test case for predicting lifestyles and emergence of pathogens.</title>
        <authorList>
            <person name="Haridas S."/>
            <person name="Albert R."/>
            <person name="Binder M."/>
            <person name="Bloem J."/>
            <person name="LaButti K."/>
            <person name="Salamov A."/>
            <person name="Andreopoulos B."/>
            <person name="Baker S."/>
            <person name="Barry K."/>
            <person name="Bills G."/>
            <person name="Bluhm B."/>
            <person name="Cannon C."/>
            <person name="Castanera R."/>
            <person name="Culley D."/>
            <person name="Daum C."/>
            <person name="Ezra D."/>
            <person name="Gonzalez J."/>
            <person name="Henrissat B."/>
            <person name="Kuo A."/>
            <person name="Liang C."/>
            <person name="Lipzen A."/>
            <person name="Lutzoni F."/>
            <person name="Magnuson J."/>
            <person name="Mondo S."/>
            <person name="Nolan M."/>
            <person name="Ohm R."/>
            <person name="Pangilinan J."/>
            <person name="Park H.-J."/>
            <person name="Ramirez L."/>
            <person name="Alfaro M."/>
            <person name="Sun H."/>
            <person name="Tritt A."/>
            <person name="Yoshinaga Y."/>
            <person name="Zwiers L.-H."/>
            <person name="Turgeon B."/>
            <person name="Goodwin S."/>
            <person name="Spatafora J."/>
            <person name="Crous P."/>
            <person name="Grigoriev I."/>
        </authorList>
    </citation>
    <scope>NUCLEOTIDE SEQUENCE [LARGE SCALE GENOMIC DNA]</scope>
    <source>
        <strain evidence="2">CBS 304.66</strain>
    </source>
</reference>
<proteinExistence type="predicted"/>
<gene>
    <name evidence="1" type="ORF">CC78DRAFT_111441</name>
</gene>
<dbReference type="Gene3D" id="2.130.10.10">
    <property type="entry name" value="YVTN repeat-like/Quinoprotein amine dehydrogenase"/>
    <property type="match status" value="1"/>
</dbReference>
<sequence>MIASGLKDAVAMPWNPMTGSLQCIIACSGAALSVASSLNSKVLALGPHYGRDRLWNAVTGSLERKLEVWGSNHGVELNSNVIALGREKLMILDDLVSGDL</sequence>
<dbReference type="AlphaFoldDB" id="A0A9P4KIE1"/>
<evidence type="ECO:0000313" key="2">
    <source>
        <dbReference type="Proteomes" id="UP000800093"/>
    </source>
</evidence>
<evidence type="ECO:0000313" key="1">
    <source>
        <dbReference type="EMBL" id="KAF2266914.1"/>
    </source>
</evidence>
<name>A0A9P4KIE1_9PLEO</name>